<sequence>MRKNDECRNVLGNVLTHRLQSNVIVHVNEAQVFKFSL</sequence>
<dbReference type="EMBL" id="GBXM01034360">
    <property type="protein sequence ID" value="JAH74217.1"/>
    <property type="molecule type" value="Transcribed_RNA"/>
</dbReference>
<dbReference type="AlphaFoldDB" id="A0A0E9V836"/>
<accession>A0A0E9V836</accession>
<organism evidence="1">
    <name type="scientific">Anguilla anguilla</name>
    <name type="common">European freshwater eel</name>
    <name type="synonym">Muraena anguilla</name>
    <dbReference type="NCBI Taxonomy" id="7936"/>
    <lineage>
        <taxon>Eukaryota</taxon>
        <taxon>Metazoa</taxon>
        <taxon>Chordata</taxon>
        <taxon>Craniata</taxon>
        <taxon>Vertebrata</taxon>
        <taxon>Euteleostomi</taxon>
        <taxon>Actinopterygii</taxon>
        <taxon>Neopterygii</taxon>
        <taxon>Teleostei</taxon>
        <taxon>Anguilliformes</taxon>
        <taxon>Anguillidae</taxon>
        <taxon>Anguilla</taxon>
    </lineage>
</organism>
<reference evidence="1" key="2">
    <citation type="journal article" date="2015" name="Fish Shellfish Immunol.">
        <title>Early steps in the European eel (Anguilla anguilla)-Vibrio vulnificus interaction in the gills: Role of the RtxA13 toxin.</title>
        <authorList>
            <person name="Callol A."/>
            <person name="Pajuelo D."/>
            <person name="Ebbesson L."/>
            <person name="Teles M."/>
            <person name="MacKenzie S."/>
            <person name="Amaro C."/>
        </authorList>
    </citation>
    <scope>NUCLEOTIDE SEQUENCE</scope>
</reference>
<protein>
    <submittedName>
        <fullName evidence="1">Uncharacterized protein</fullName>
    </submittedName>
</protein>
<evidence type="ECO:0000313" key="1">
    <source>
        <dbReference type="EMBL" id="JAH74217.1"/>
    </source>
</evidence>
<proteinExistence type="predicted"/>
<name>A0A0E9V836_ANGAN</name>
<reference evidence="1" key="1">
    <citation type="submission" date="2014-11" db="EMBL/GenBank/DDBJ databases">
        <authorList>
            <person name="Amaro Gonzalez C."/>
        </authorList>
    </citation>
    <scope>NUCLEOTIDE SEQUENCE</scope>
</reference>